<protein>
    <submittedName>
        <fullName evidence="2">Uncharacterized protein</fullName>
    </submittedName>
</protein>
<feature type="compositionally biased region" description="Polar residues" evidence="1">
    <location>
        <begin position="46"/>
        <end position="65"/>
    </location>
</feature>
<name>A0AAE1DM07_9GAST</name>
<dbReference type="Proteomes" id="UP001283361">
    <property type="component" value="Unassembled WGS sequence"/>
</dbReference>
<feature type="region of interest" description="Disordered" evidence="1">
    <location>
        <begin position="86"/>
        <end position="127"/>
    </location>
</feature>
<comment type="caution">
    <text evidence="2">The sequence shown here is derived from an EMBL/GenBank/DDBJ whole genome shotgun (WGS) entry which is preliminary data.</text>
</comment>
<accession>A0AAE1DM07</accession>
<evidence type="ECO:0000256" key="1">
    <source>
        <dbReference type="SAM" id="MobiDB-lite"/>
    </source>
</evidence>
<evidence type="ECO:0000313" key="3">
    <source>
        <dbReference type="Proteomes" id="UP001283361"/>
    </source>
</evidence>
<feature type="compositionally biased region" description="Basic and acidic residues" evidence="1">
    <location>
        <begin position="105"/>
        <end position="117"/>
    </location>
</feature>
<dbReference type="EMBL" id="JAWDGP010003292">
    <property type="protein sequence ID" value="KAK3775666.1"/>
    <property type="molecule type" value="Genomic_DNA"/>
</dbReference>
<sequence length="127" mass="14310">MRKRQDACKLTLHSSFIKLCITPVASHGLLFGDDLQKQLREISETKQSLPFPSHVPKNSMSTLSQPDIGGKEGVVWRGATAIQRISHKPTEEPLPFQGRLRGQIPKRENFHLGEIEPARAQSRPQKH</sequence>
<evidence type="ECO:0000313" key="2">
    <source>
        <dbReference type="EMBL" id="KAK3775666.1"/>
    </source>
</evidence>
<keyword evidence="3" id="KW-1185">Reference proteome</keyword>
<dbReference type="AlphaFoldDB" id="A0AAE1DM07"/>
<feature type="region of interest" description="Disordered" evidence="1">
    <location>
        <begin position="46"/>
        <end position="70"/>
    </location>
</feature>
<organism evidence="2 3">
    <name type="scientific">Elysia crispata</name>
    <name type="common">lettuce slug</name>
    <dbReference type="NCBI Taxonomy" id="231223"/>
    <lineage>
        <taxon>Eukaryota</taxon>
        <taxon>Metazoa</taxon>
        <taxon>Spiralia</taxon>
        <taxon>Lophotrochozoa</taxon>
        <taxon>Mollusca</taxon>
        <taxon>Gastropoda</taxon>
        <taxon>Heterobranchia</taxon>
        <taxon>Euthyneura</taxon>
        <taxon>Panpulmonata</taxon>
        <taxon>Sacoglossa</taxon>
        <taxon>Placobranchoidea</taxon>
        <taxon>Plakobranchidae</taxon>
        <taxon>Elysia</taxon>
    </lineage>
</organism>
<proteinExistence type="predicted"/>
<gene>
    <name evidence="2" type="ORF">RRG08_049845</name>
</gene>
<reference evidence="2" key="1">
    <citation type="journal article" date="2023" name="G3 (Bethesda)">
        <title>A reference genome for the long-term kleptoplast-retaining sea slug Elysia crispata morphotype clarki.</title>
        <authorList>
            <person name="Eastman K.E."/>
            <person name="Pendleton A.L."/>
            <person name="Shaikh M.A."/>
            <person name="Suttiyut T."/>
            <person name="Ogas R."/>
            <person name="Tomko P."/>
            <person name="Gavelis G."/>
            <person name="Widhalm J.R."/>
            <person name="Wisecaver J.H."/>
        </authorList>
    </citation>
    <scope>NUCLEOTIDE SEQUENCE</scope>
    <source>
        <strain evidence="2">ECLA1</strain>
    </source>
</reference>